<sequence length="83" mass="9255">MSGILSFLLTAAGMASMFYLGAQWRLRQLQKAIAAVEAPAIDLGVFTFRQLRSGAKSITFRMSDDGTHWDSEVVRVMDAEEER</sequence>
<protein>
    <submittedName>
        <fullName evidence="1">Uncharacterized protein</fullName>
    </submittedName>
</protein>
<dbReference type="GeneID" id="40072395"/>
<keyword evidence="2" id="KW-1185">Reference proteome</keyword>
<dbReference type="RefSeq" id="YP_009596797.1">
    <property type="nucleotide sequence ID" value="NC_041890.1"/>
</dbReference>
<evidence type="ECO:0000313" key="1">
    <source>
        <dbReference type="EMBL" id="AOT24287.1"/>
    </source>
</evidence>
<dbReference type="KEGG" id="vg:40072395"/>
<organism evidence="1 2">
    <name type="scientific">Propionibacterium phage Anatole</name>
    <dbReference type="NCBI Taxonomy" id="1897531"/>
    <lineage>
        <taxon>Viruses</taxon>
        <taxon>Duplodnaviria</taxon>
        <taxon>Heunggongvirae</taxon>
        <taxon>Uroviricota</taxon>
        <taxon>Caudoviricetes</taxon>
        <taxon>Anatolevirus</taxon>
        <taxon>Anatolevirus anatole</taxon>
    </lineage>
</organism>
<name>A0A1D8ET95_9CAUD</name>
<dbReference type="EMBL" id="KX620748">
    <property type="protein sequence ID" value="AOT24287.1"/>
    <property type="molecule type" value="Genomic_DNA"/>
</dbReference>
<gene>
    <name evidence="1" type="primary">49</name>
    <name evidence="1" type="ORF">ANATOLE_49</name>
</gene>
<accession>A0A1D8ET95</accession>
<dbReference type="Proteomes" id="UP000223795">
    <property type="component" value="Segment"/>
</dbReference>
<dbReference type="OrthoDB" id="33936at10239"/>
<reference evidence="1 2" key="1">
    <citation type="submission" date="2016-07" db="EMBL/GenBank/DDBJ databases">
        <authorList>
            <person name="Modlin R.L."/>
            <person name="Cheng L.S."/>
            <person name="Marinelli L.J."/>
            <person name="Grosset N."/>
            <person name="Gautier M."/>
            <person name="Fitz-Gibbon S."/>
            <person name="Pellegrini M."/>
            <person name="Bowman C.A."/>
            <person name="Russell D.A."/>
            <person name="Jacobs-Sera D."/>
            <person name="Hatfull G.F."/>
        </authorList>
    </citation>
    <scope>NUCLEOTIDE SEQUENCE [LARGE SCALE GENOMIC DNA]</scope>
</reference>
<proteinExistence type="predicted"/>
<evidence type="ECO:0000313" key="2">
    <source>
        <dbReference type="Proteomes" id="UP000223795"/>
    </source>
</evidence>